<dbReference type="PANTHER" id="PTHR11410:SF0">
    <property type="entry name" value="ATP SYNTHASE SUBUNIT A"/>
    <property type="match status" value="1"/>
</dbReference>
<evidence type="ECO:0000256" key="3">
    <source>
        <dbReference type="ARBA" id="ARBA00022448"/>
    </source>
</evidence>
<feature type="transmembrane region" description="Helical" evidence="11">
    <location>
        <begin position="215"/>
        <end position="236"/>
    </location>
</feature>
<evidence type="ECO:0000256" key="8">
    <source>
        <dbReference type="ARBA" id="ARBA00023065"/>
    </source>
</evidence>
<dbReference type="SUPFAM" id="SSF81336">
    <property type="entry name" value="F1F0 ATP synthase subunit A"/>
    <property type="match status" value="1"/>
</dbReference>
<dbReference type="PRINTS" id="PR00123">
    <property type="entry name" value="ATPASEA"/>
</dbReference>
<dbReference type="Gene3D" id="1.20.120.220">
    <property type="entry name" value="ATP synthase, F0 complex, subunit A"/>
    <property type="match status" value="1"/>
</dbReference>
<comment type="similarity">
    <text evidence="2 11 12">Belongs to the ATPase A chain family.</text>
</comment>
<dbReference type="Proteomes" id="UP000325004">
    <property type="component" value="Chromosome"/>
</dbReference>
<dbReference type="InterPro" id="IPR045083">
    <property type="entry name" value="ATP_synth_F0_asu_bact/mt"/>
</dbReference>
<dbReference type="NCBIfam" id="NF004482">
    <property type="entry name" value="PRK05815.2-4"/>
    <property type="match status" value="1"/>
</dbReference>
<gene>
    <name evidence="11" type="primary">atpB</name>
    <name evidence="13" type="ORF">FZC34_01140</name>
</gene>
<evidence type="ECO:0000313" key="13">
    <source>
        <dbReference type="EMBL" id="QEK38511.1"/>
    </source>
</evidence>
<evidence type="ECO:0000256" key="11">
    <source>
        <dbReference type="HAMAP-Rule" id="MF_01393"/>
    </source>
</evidence>
<dbReference type="InterPro" id="IPR035908">
    <property type="entry name" value="F0_ATP_A_sf"/>
</dbReference>
<dbReference type="InterPro" id="IPR000568">
    <property type="entry name" value="ATP_synth_F0_asu"/>
</dbReference>
<dbReference type="GO" id="GO:0045259">
    <property type="term" value="C:proton-transporting ATP synthase complex"/>
    <property type="evidence" value="ECO:0007669"/>
    <property type="project" value="UniProtKB-KW"/>
</dbReference>
<feature type="transmembrane region" description="Helical" evidence="11">
    <location>
        <begin position="112"/>
        <end position="131"/>
    </location>
</feature>
<comment type="function">
    <text evidence="11 12">Key component of the proton channel; it plays a direct role in the translocation of protons across the membrane.</text>
</comment>
<evidence type="ECO:0000256" key="10">
    <source>
        <dbReference type="ARBA" id="ARBA00023310"/>
    </source>
</evidence>
<feature type="transmembrane region" description="Helical" evidence="11">
    <location>
        <begin position="56"/>
        <end position="75"/>
    </location>
</feature>
<feature type="transmembrane region" description="Helical" evidence="11">
    <location>
        <begin position="151"/>
        <end position="176"/>
    </location>
</feature>
<reference evidence="13 14" key="1">
    <citation type="submission" date="2019-08" db="EMBL/GenBank/DDBJ databases">
        <title>Highly reduced genomes of protist endosymbionts show evolutionary convergence.</title>
        <authorList>
            <person name="George E."/>
            <person name="Husnik F."/>
            <person name="Tashyreva D."/>
            <person name="Prokopchuk G."/>
            <person name="Horak A."/>
            <person name="Kwong W.K."/>
            <person name="Lukes J."/>
            <person name="Keeling P.J."/>
        </authorList>
    </citation>
    <scope>NUCLEOTIDE SEQUENCE [LARGE SCALE GENOMIC DNA]</scope>
    <source>
        <strain evidence="13">1604LC</strain>
    </source>
</reference>
<evidence type="ECO:0000256" key="7">
    <source>
        <dbReference type="ARBA" id="ARBA00022989"/>
    </source>
</evidence>
<evidence type="ECO:0000256" key="4">
    <source>
        <dbReference type="ARBA" id="ARBA00022547"/>
    </source>
</evidence>
<feature type="transmembrane region" description="Helical" evidence="11">
    <location>
        <begin position="81"/>
        <end position="100"/>
    </location>
</feature>
<dbReference type="PANTHER" id="PTHR11410">
    <property type="entry name" value="ATP SYNTHASE SUBUNIT A"/>
    <property type="match status" value="1"/>
</dbReference>
<name>A0A5C0UFQ7_9PROT</name>
<evidence type="ECO:0000256" key="2">
    <source>
        <dbReference type="ARBA" id="ARBA00006810"/>
    </source>
</evidence>
<keyword evidence="5 11" id="KW-0812">Transmembrane</keyword>
<proteinExistence type="inferred from homology"/>
<keyword evidence="7 11" id="KW-1133">Transmembrane helix</keyword>
<accession>A0A5C0UFQ7</accession>
<keyword evidence="10 11" id="KW-0066">ATP synthesis</keyword>
<keyword evidence="6 11" id="KW-0375">Hydrogen ion transport</keyword>
<keyword evidence="4 11" id="KW-0138">CF(0)</keyword>
<evidence type="ECO:0000256" key="1">
    <source>
        <dbReference type="ARBA" id="ARBA00004141"/>
    </source>
</evidence>
<keyword evidence="11" id="KW-1003">Cell membrane</keyword>
<dbReference type="RefSeq" id="WP_148971627.1">
    <property type="nucleotide sequence ID" value="NZ_CP043316.1"/>
</dbReference>
<evidence type="ECO:0000256" key="9">
    <source>
        <dbReference type="ARBA" id="ARBA00023136"/>
    </source>
</evidence>
<keyword evidence="14" id="KW-1185">Reference proteome</keyword>
<dbReference type="CDD" id="cd00310">
    <property type="entry name" value="ATP-synt_Fo_a_6"/>
    <property type="match status" value="1"/>
</dbReference>
<dbReference type="EMBL" id="CP043316">
    <property type="protein sequence ID" value="QEK38511.1"/>
    <property type="molecule type" value="Genomic_DNA"/>
</dbReference>
<comment type="subcellular location">
    <subcellularLocation>
        <location evidence="11 12">Cell membrane</location>
        <topology evidence="11 12">Multi-pass membrane protein</topology>
    </subcellularLocation>
    <subcellularLocation>
        <location evidence="1">Membrane</location>
        <topology evidence="1">Multi-pass membrane protein</topology>
    </subcellularLocation>
</comment>
<dbReference type="HAMAP" id="MF_01393">
    <property type="entry name" value="ATP_synth_a_bact"/>
    <property type="match status" value="1"/>
</dbReference>
<feature type="transmembrane region" description="Helical" evidence="11">
    <location>
        <begin position="24"/>
        <end position="44"/>
    </location>
</feature>
<evidence type="ECO:0000256" key="6">
    <source>
        <dbReference type="ARBA" id="ARBA00022781"/>
    </source>
</evidence>
<dbReference type="Pfam" id="PF00119">
    <property type="entry name" value="ATP-synt_A"/>
    <property type="match status" value="1"/>
</dbReference>
<dbReference type="KEGG" id="cpri:FZC34_01140"/>
<evidence type="ECO:0000256" key="12">
    <source>
        <dbReference type="RuleBase" id="RU000483"/>
    </source>
</evidence>
<keyword evidence="9 11" id="KW-0472">Membrane</keyword>
<organism evidence="13 14">
    <name type="scientific">Candidatus Cytomitobacter primus</name>
    <dbReference type="NCBI Taxonomy" id="2066024"/>
    <lineage>
        <taxon>Bacteria</taxon>
        <taxon>Pseudomonadati</taxon>
        <taxon>Pseudomonadota</taxon>
        <taxon>Alphaproteobacteria</taxon>
        <taxon>Holosporales</taxon>
        <taxon>Holosporaceae</taxon>
        <taxon>Candidatus Cytomitobacter</taxon>
    </lineage>
</organism>
<dbReference type="GO" id="GO:0046933">
    <property type="term" value="F:proton-transporting ATP synthase activity, rotational mechanism"/>
    <property type="evidence" value="ECO:0007669"/>
    <property type="project" value="UniProtKB-UniRule"/>
</dbReference>
<keyword evidence="8 11" id="KW-0406">Ion transport</keyword>
<sequence length="239" mass="27266">MDLLNQFIIKPIIPIKVFGLDVSFTNSALFMLFALLASSVVFSFNRNKLNLIPNYFQIFTEMIYNFISSLVEQYLKKEAKAYVPFFMSLFIFIILGNLFGLLPNSFTFTSHLMTTFMLALYVFLLSIIVGFRKHGLRLFTLFTPKGIPTAIVPLIFLIEFALFFVKPVVMALRLCVNMIAGHIVLKVILHYSVTLGLIKFIPILGYSAILLFELAIAIFQAYIFVLLSCISLKDVLYLH</sequence>
<dbReference type="OrthoDB" id="9809130at2"/>
<dbReference type="AlphaFoldDB" id="A0A5C0UFQ7"/>
<evidence type="ECO:0000256" key="5">
    <source>
        <dbReference type="ARBA" id="ARBA00022692"/>
    </source>
</evidence>
<evidence type="ECO:0000313" key="14">
    <source>
        <dbReference type="Proteomes" id="UP000325004"/>
    </source>
</evidence>
<protein>
    <recommendedName>
        <fullName evidence="11 12">ATP synthase subunit a</fullName>
    </recommendedName>
    <alternativeName>
        <fullName evidence="11">ATP synthase F0 sector subunit a</fullName>
    </alternativeName>
    <alternativeName>
        <fullName evidence="11">F-ATPase subunit 6</fullName>
    </alternativeName>
</protein>
<dbReference type="GO" id="GO:0005886">
    <property type="term" value="C:plasma membrane"/>
    <property type="evidence" value="ECO:0007669"/>
    <property type="project" value="UniProtKB-SubCell"/>
</dbReference>
<dbReference type="NCBIfam" id="TIGR01131">
    <property type="entry name" value="ATP_synt_6_or_A"/>
    <property type="match status" value="1"/>
</dbReference>
<keyword evidence="3 11" id="KW-0813">Transport</keyword>